<comment type="caution">
    <text evidence="1">The sequence shown here is derived from an EMBL/GenBank/DDBJ whole genome shotgun (WGS) entry which is preliminary data.</text>
</comment>
<accession>A0A923IVX4</accession>
<dbReference type="Proteomes" id="UP000617426">
    <property type="component" value="Unassembled WGS sequence"/>
</dbReference>
<organism evidence="1 2">
    <name type="scientific">Schaalia hyovaginalis</name>
    <dbReference type="NCBI Taxonomy" id="29316"/>
    <lineage>
        <taxon>Bacteria</taxon>
        <taxon>Bacillati</taxon>
        <taxon>Actinomycetota</taxon>
        <taxon>Actinomycetes</taxon>
        <taxon>Actinomycetales</taxon>
        <taxon>Actinomycetaceae</taxon>
        <taxon>Schaalia</taxon>
    </lineage>
</organism>
<dbReference type="AlphaFoldDB" id="A0A923IVX4"/>
<protein>
    <submittedName>
        <fullName evidence="1">Uncharacterized protein</fullName>
    </submittedName>
</protein>
<sequence>MEDSVGERLVRDGLPQLDVIGEVLDDLAANDSCGDRRCDDAPGLYGVPVSALWEWQ</sequence>
<reference evidence="1" key="1">
    <citation type="submission" date="2020-08" db="EMBL/GenBank/DDBJ databases">
        <title>Sequencing the genomes of 1000 actinobacteria strains.</title>
        <authorList>
            <person name="Klenk H.-P."/>
        </authorList>
    </citation>
    <scope>NUCLEOTIDE SEQUENCE</scope>
    <source>
        <strain evidence="1">DSM 10695</strain>
    </source>
</reference>
<proteinExistence type="predicted"/>
<evidence type="ECO:0000313" key="2">
    <source>
        <dbReference type="Proteomes" id="UP000617426"/>
    </source>
</evidence>
<name>A0A923IVX4_9ACTO</name>
<keyword evidence="2" id="KW-1185">Reference proteome</keyword>
<gene>
    <name evidence="1" type="ORF">HD592_000157</name>
</gene>
<evidence type="ECO:0000313" key="1">
    <source>
        <dbReference type="EMBL" id="MBB6333592.1"/>
    </source>
</evidence>
<dbReference type="EMBL" id="JACHMK010000001">
    <property type="protein sequence ID" value="MBB6333592.1"/>
    <property type="molecule type" value="Genomic_DNA"/>
</dbReference>